<keyword evidence="9" id="KW-0479">Metal-binding</keyword>
<comment type="similarity">
    <text evidence="4">In the C-terminal section; belongs to the GTP cyclohydrolase II family.</text>
</comment>
<evidence type="ECO:0000256" key="8">
    <source>
        <dbReference type="ARBA" id="ARBA00022640"/>
    </source>
</evidence>
<name>A0A5D2LNM4_GOSTO</name>
<dbReference type="Gene3D" id="3.90.870.10">
    <property type="entry name" value="DHBP synthase"/>
    <property type="match status" value="1"/>
</dbReference>
<comment type="subcellular location">
    <subcellularLocation>
        <location evidence="1">Plastid</location>
        <location evidence="1">Chloroplast</location>
    </subcellularLocation>
</comment>
<dbReference type="Proteomes" id="UP000322667">
    <property type="component" value="Chromosome D03"/>
</dbReference>
<evidence type="ECO:0000256" key="6">
    <source>
        <dbReference type="ARBA" id="ARBA00022528"/>
    </source>
</evidence>
<dbReference type="GO" id="GO:0005525">
    <property type="term" value="F:GTP binding"/>
    <property type="evidence" value="ECO:0007669"/>
    <property type="project" value="UniProtKB-KW"/>
</dbReference>
<comment type="similarity">
    <text evidence="3">In the N-terminal section; belongs to the DHBP synthase family.</text>
</comment>
<accession>A0A5D2LNM4</accession>
<evidence type="ECO:0000256" key="5">
    <source>
        <dbReference type="ARBA" id="ARBA00012762"/>
    </source>
</evidence>
<feature type="region of interest" description="Disordered" evidence="15">
    <location>
        <begin position="477"/>
        <end position="496"/>
    </location>
</feature>
<dbReference type="GO" id="GO:0009231">
    <property type="term" value="P:riboflavin biosynthetic process"/>
    <property type="evidence" value="ECO:0007669"/>
    <property type="project" value="UniProtKB-UniPathway"/>
</dbReference>
<evidence type="ECO:0000259" key="16">
    <source>
        <dbReference type="Pfam" id="PF00925"/>
    </source>
</evidence>
<dbReference type="InterPro" id="IPR000926">
    <property type="entry name" value="RibA"/>
</dbReference>
<keyword evidence="10" id="KW-0547">Nucleotide-binding</keyword>
<dbReference type="Gene3D" id="3.40.50.10990">
    <property type="entry name" value="GTP cyclohydrolase II"/>
    <property type="match status" value="1"/>
</dbReference>
<sequence length="496" mass="54006">MDCALSPQIFINTRFPRCLAIRQGVEIRLYRKRWLNSSCCAVGVSEIGAGNLFDDGSLKGSENGSLLGALGDSVSPPFGTVDAEITPETVDFFVSDAEGDPDCPSKGFSSIDQALNTIRQGKFVIVVDDENEDFEGTLIMAASHATPEMMAFMVKHGSGIVSVGMKEEDLERLQLPLMSPESEDKDSSAPTFTITVDAKTGTSTGVSALDRAKTVLALSSPESKPDDFRRPGHIFPLKYRNGGVLRRAGHTEASVDLVILTGLRPVSVLSTVVDPEDGSIASLPFIRKLALEHSIPVISITDLIRYRRKRENLVERTAISRLPTKWGLFQAYCYRSKLDGTEHIAIVKLIEQAGRGVVVYLRGHEGRGIGLGHKLRAYNLQDQGHDTVQANIELGLAVDAREYGIGAQILRDVGVQTMRLMTNNPAKFTGLKGYGLAVIGRVPVLTPVTEENKRYLETKRTKMGHIYGSDLQGPLAPFIKPSVNKKESSDGEPNPE</sequence>
<dbReference type="EC" id="3.5.4.25" evidence="5"/>
<evidence type="ECO:0000256" key="12">
    <source>
        <dbReference type="ARBA" id="ARBA00022946"/>
    </source>
</evidence>
<evidence type="ECO:0000256" key="14">
    <source>
        <dbReference type="ARBA" id="ARBA00049295"/>
    </source>
</evidence>
<keyword evidence="18" id="KW-1185">Reference proteome</keyword>
<keyword evidence="13" id="KW-0342">GTP-binding</keyword>
<organism evidence="17 18">
    <name type="scientific">Gossypium tomentosum</name>
    <name type="common">Hawaiian cotton</name>
    <name type="synonym">Gossypium sandvicense</name>
    <dbReference type="NCBI Taxonomy" id="34277"/>
    <lineage>
        <taxon>Eukaryota</taxon>
        <taxon>Viridiplantae</taxon>
        <taxon>Streptophyta</taxon>
        <taxon>Embryophyta</taxon>
        <taxon>Tracheophyta</taxon>
        <taxon>Spermatophyta</taxon>
        <taxon>Magnoliopsida</taxon>
        <taxon>eudicotyledons</taxon>
        <taxon>Gunneridae</taxon>
        <taxon>Pentapetalae</taxon>
        <taxon>rosids</taxon>
        <taxon>malvids</taxon>
        <taxon>Malvales</taxon>
        <taxon>Malvaceae</taxon>
        <taxon>Malvoideae</taxon>
        <taxon>Gossypium</taxon>
    </lineage>
</organism>
<dbReference type="SUPFAM" id="SSF55821">
    <property type="entry name" value="YrdC/RibB"/>
    <property type="match status" value="1"/>
</dbReference>
<dbReference type="EMBL" id="CM017625">
    <property type="protein sequence ID" value="TYH80866.1"/>
    <property type="molecule type" value="Genomic_DNA"/>
</dbReference>
<keyword evidence="6" id="KW-0150">Chloroplast</keyword>
<dbReference type="GO" id="GO:0009507">
    <property type="term" value="C:chloroplast"/>
    <property type="evidence" value="ECO:0007669"/>
    <property type="project" value="UniProtKB-SubCell"/>
</dbReference>
<dbReference type="GO" id="GO:0003935">
    <property type="term" value="F:GTP cyclohydrolase II activity"/>
    <property type="evidence" value="ECO:0007669"/>
    <property type="project" value="UniProtKB-EC"/>
</dbReference>
<evidence type="ECO:0000313" key="17">
    <source>
        <dbReference type="EMBL" id="TYH80866.1"/>
    </source>
</evidence>
<evidence type="ECO:0000256" key="2">
    <source>
        <dbReference type="ARBA" id="ARBA00005104"/>
    </source>
</evidence>
<comment type="catalytic activity">
    <reaction evidence="14">
        <text>GTP + 4 H2O = 2,5-diamino-6-hydroxy-4-(5-phosphoribosylamino)-pyrimidine + formate + 2 phosphate + 3 H(+)</text>
        <dbReference type="Rhea" id="RHEA:23704"/>
        <dbReference type="ChEBI" id="CHEBI:15377"/>
        <dbReference type="ChEBI" id="CHEBI:15378"/>
        <dbReference type="ChEBI" id="CHEBI:15740"/>
        <dbReference type="ChEBI" id="CHEBI:37565"/>
        <dbReference type="ChEBI" id="CHEBI:43474"/>
        <dbReference type="ChEBI" id="CHEBI:58614"/>
        <dbReference type="EC" id="3.5.4.25"/>
    </reaction>
</comment>
<dbReference type="FunFam" id="3.90.870.10:FF:000005">
    <property type="entry name" value="Bifunctional riboflavin biosynthesis protein RIBA 1 chloroplastic"/>
    <property type="match status" value="1"/>
</dbReference>
<dbReference type="PANTHER" id="PTHR21327:SF29">
    <property type="entry name" value="GTP CYCLOHYDROLASE-2"/>
    <property type="match status" value="1"/>
</dbReference>
<dbReference type="InterPro" id="IPR017945">
    <property type="entry name" value="DHBP_synth_RibB-like_a/b_dom"/>
</dbReference>
<keyword evidence="7" id="KW-0686">Riboflavin biosynthesis</keyword>
<protein>
    <recommendedName>
        <fullName evidence="5">GTP cyclohydrolase II</fullName>
        <ecNumber evidence="5">3.5.4.25</ecNumber>
    </recommendedName>
</protein>
<gene>
    <name evidence="17" type="ORF">ES332_D03G161800v1</name>
</gene>
<dbReference type="CDD" id="cd00641">
    <property type="entry name" value="GTP_cyclohydro2"/>
    <property type="match status" value="1"/>
</dbReference>
<dbReference type="NCBIfam" id="TIGR00506">
    <property type="entry name" value="ribB"/>
    <property type="match status" value="1"/>
</dbReference>
<keyword evidence="8" id="KW-0934">Plastid</keyword>
<evidence type="ECO:0000313" key="18">
    <source>
        <dbReference type="Proteomes" id="UP000322667"/>
    </source>
</evidence>
<evidence type="ECO:0000256" key="10">
    <source>
        <dbReference type="ARBA" id="ARBA00022741"/>
    </source>
</evidence>
<dbReference type="SUPFAM" id="SSF142695">
    <property type="entry name" value="RibA-like"/>
    <property type="match status" value="1"/>
</dbReference>
<keyword evidence="12" id="KW-0809">Transit peptide</keyword>
<evidence type="ECO:0000256" key="13">
    <source>
        <dbReference type="ARBA" id="ARBA00023134"/>
    </source>
</evidence>
<evidence type="ECO:0000256" key="9">
    <source>
        <dbReference type="ARBA" id="ARBA00022723"/>
    </source>
</evidence>
<dbReference type="GO" id="GO:0008686">
    <property type="term" value="F:3,4-dihydroxy-2-butanone-4-phosphate synthase activity"/>
    <property type="evidence" value="ECO:0007669"/>
    <property type="project" value="InterPro"/>
</dbReference>
<dbReference type="Pfam" id="PF00925">
    <property type="entry name" value="GTP_cyclohydro2"/>
    <property type="match status" value="1"/>
</dbReference>
<comment type="pathway">
    <text evidence="2">Cofactor biosynthesis; riboflavin biosynthesis.</text>
</comment>
<dbReference type="AlphaFoldDB" id="A0A5D2LNM4"/>
<evidence type="ECO:0000256" key="15">
    <source>
        <dbReference type="SAM" id="MobiDB-lite"/>
    </source>
</evidence>
<dbReference type="UniPathway" id="UPA00275">
    <property type="reaction ID" value="UER00400"/>
</dbReference>
<dbReference type="InterPro" id="IPR000422">
    <property type="entry name" value="DHBP_synthase_RibB"/>
</dbReference>
<dbReference type="GO" id="GO:0005829">
    <property type="term" value="C:cytosol"/>
    <property type="evidence" value="ECO:0007669"/>
    <property type="project" value="TreeGrafter"/>
</dbReference>
<feature type="domain" description="GTP cyclohydrolase II" evidence="16">
    <location>
        <begin position="348"/>
        <end position="443"/>
    </location>
</feature>
<evidence type="ECO:0000256" key="11">
    <source>
        <dbReference type="ARBA" id="ARBA00022801"/>
    </source>
</evidence>
<keyword evidence="11" id="KW-0378">Hydrolase</keyword>
<evidence type="ECO:0000256" key="1">
    <source>
        <dbReference type="ARBA" id="ARBA00004229"/>
    </source>
</evidence>
<evidence type="ECO:0000256" key="7">
    <source>
        <dbReference type="ARBA" id="ARBA00022619"/>
    </source>
</evidence>
<evidence type="ECO:0000256" key="4">
    <source>
        <dbReference type="ARBA" id="ARBA00008976"/>
    </source>
</evidence>
<dbReference type="Pfam" id="PF00926">
    <property type="entry name" value="DHBP_synthase"/>
    <property type="match status" value="1"/>
</dbReference>
<reference evidence="17 18" key="1">
    <citation type="submission" date="2019-07" db="EMBL/GenBank/DDBJ databases">
        <title>WGS assembly of Gossypium tomentosum.</title>
        <authorList>
            <person name="Chen Z.J."/>
            <person name="Sreedasyam A."/>
            <person name="Ando A."/>
            <person name="Song Q."/>
            <person name="De L."/>
            <person name="Hulse-Kemp A."/>
            <person name="Ding M."/>
            <person name="Ye W."/>
            <person name="Kirkbride R."/>
            <person name="Jenkins J."/>
            <person name="Plott C."/>
            <person name="Lovell J."/>
            <person name="Lin Y.-M."/>
            <person name="Vaughn R."/>
            <person name="Liu B."/>
            <person name="Li W."/>
            <person name="Simpson S."/>
            <person name="Scheffler B."/>
            <person name="Saski C."/>
            <person name="Grover C."/>
            <person name="Hu G."/>
            <person name="Conover J."/>
            <person name="Carlson J."/>
            <person name="Shu S."/>
            <person name="Boston L."/>
            <person name="Williams M."/>
            <person name="Peterson D."/>
            <person name="Mcgee K."/>
            <person name="Jones D."/>
            <person name="Wendel J."/>
            <person name="Stelly D."/>
            <person name="Grimwood J."/>
            <person name="Schmutz J."/>
        </authorList>
    </citation>
    <scope>NUCLEOTIDE SEQUENCE [LARGE SCALE GENOMIC DNA]</scope>
    <source>
        <strain evidence="17">7179.01</strain>
    </source>
</reference>
<dbReference type="GO" id="GO:0046872">
    <property type="term" value="F:metal ion binding"/>
    <property type="evidence" value="ECO:0007669"/>
    <property type="project" value="UniProtKB-KW"/>
</dbReference>
<proteinExistence type="inferred from homology"/>
<dbReference type="InterPro" id="IPR032677">
    <property type="entry name" value="GTP_cyclohydro_II"/>
</dbReference>
<dbReference type="PANTHER" id="PTHR21327">
    <property type="entry name" value="GTP CYCLOHYDROLASE II-RELATED"/>
    <property type="match status" value="1"/>
</dbReference>
<dbReference type="InterPro" id="IPR036144">
    <property type="entry name" value="RibA-like_sf"/>
</dbReference>
<evidence type="ECO:0000256" key="3">
    <source>
        <dbReference type="ARBA" id="ARBA00005520"/>
    </source>
</evidence>